<dbReference type="KEGG" id="nta:107771581"/>
<dbReference type="PANTHER" id="PTHR33067">
    <property type="entry name" value="RNA-DIRECTED DNA POLYMERASE-RELATED"/>
    <property type="match status" value="1"/>
</dbReference>
<dbReference type="AlphaFoldDB" id="A0A1S3Y2W3"/>
<sequence length="278" mass="31588">MAEHFESDDQNNLTDVVIQQVVSKNVIESEKVLEVVPEKVRPKEGKKEAERLVVQKKPPAPFPQRFARKKKDDQYRKFFEILKQLSVNIPLLEALKDIPMYAKRTKDFLSKKINFQDMATVQLSMECCVVVTRPISQKLKDPGSFTIPCMIGDYSFAKALCDLGASINLMPLAIYKKLGLPSLRPTVMRLQLADRTLAHPESIIDDVLVQVDKFIFPIDFVILDCKVDIEVPLILGRPFLATGRALVDCEVGELKMNLNYEETVFHVQKSKKRPSDIG</sequence>
<dbReference type="OrthoDB" id="1417277at2759"/>
<dbReference type="SUPFAM" id="SSF50630">
    <property type="entry name" value="Acid proteases"/>
    <property type="match status" value="1"/>
</dbReference>
<dbReference type="OMA" id="DLLPWIN"/>
<reference evidence="1" key="1">
    <citation type="journal article" date="2014" name="Nat. Commun.">
        <title>The tobacco genome sequence and its comparison with those of tomato and potato.</title>
        <authorList>
            <person name="Sierro N."/>
            <person name="Battey J.N."/>
            <person name="Ouadi S."/>
            <person name="Bakaher N."/>
            <person name="Bovet L."/>
            <person name="Willig A."/>
            <person name="Goepfert S."/>
            <person name="Peitsch M.C."/>
            <person name="Ivanov N.V."/>
        </authorList>
    </citation>
    <scope>NUCLEOTIDE SEQUENCE [LARGE SCALE GENOMIC DNA]</scope>
</reference>
<dbReference type="PANTHER" id="PTHR33067:SF9">
    <property type="entry name" value="RNA-DIRECTED DNA POLYMERASE"/>
    <property type="match status" value="1"/>
</dbReference>
<dbReference type="RefSeq" id="XP_016446474.1">
    <property type="nucleotide sequence ID" value="XM_016590988.1"/>
</dbReference>
<dbReference type="GeneID" id="107771581"/>
<accession>A0A1S3Y2W3</accession>
<reference evidence="2" key="2">
    <citation type="submission" date="2025-08" db="UniProtKB">
        <authorList>
            <consortium name="RefSeq"/>
        </authorList>
    </citation>
    <scope>IDENTIFICATION</scope>
    <source>
        <tissue evidence="2">Leaf</tissue>
    </source>
</reference>
<name>A0A1S3Y2W3_TOBAC</name>
<keyword evidence="1" id="KW-1185">Reference proteome</keyword>
<evidence type="ECO:0000313" key="2">
    <source>
        <dbReference type="RefSeq" id="XP_016446474.1"/>
    </source>
</evidence>
<dbReference type="InterPro" id="IPR021109">
    <property type="entry name" value="Peptidase_aspartic_dom_sf"/>
</dbReference>
<organism evidence="1 2">
    <name type="scientific">Nicotiana tabacum</name>
    <name type="common">Common tobacco</name>
    <dbReference type="NCBI Taxonomy" id="4097"/>
    <lineage>
        <taxon>Eukaryota</taxon>
        <taxon>Viridiplantae</taxon>
        <taxon>Streptophyta</taxon>
        <taxon>Embryophyta</taxon>
        <taxon>Tracheophyta</taxon>
        <taxon>Spermatophyta</taxon>
        <taxon>Magnoliopsida</taxon>
        <taxon>eudicotyledons</taxon>
        <taxon>Gunneridae</taxon>
        <taxon>Pentapetalae</taxon>
        <taxon>asterids</taxon>
        <taxon>lamiids</taxon>
        <taxon>Solanales</taxon>
        <taxon>Solanaceae</taxon>
        <taxon>Nicotianoideae</taxon>
        <taxon>Nicotianeae</taxon>
        <taxon>Nicotiana</taxon>
    </lineage>
</organism>
<dbReference type="Gene3D" id="2.40.70.10">
    <property type="entry name" value="Acid Proteases"/>
    <property type="match status" value="1"/>
</dbReference>
<dbReference type="Proteomes" id="UP000790787">
    <property type="component" value="Chromosome 18"/>
</dbReference>
<dbReference type="CDD" id="cd00303">
    <property type="entry name" value="retropepsin_like"/>
    <property type="match status" value="1"/>
</dbReference>
<gene>
    <name evidence="2" type="primary">LOC107771581</name>
</gene>
<proteinExistence type="predicted"/>
<dbReference type="PaxDb" id="4097-A0A1S3Y2W3"/>
<protein>
    <submittedName>
        <fullName evidence="2">Uncharacterized protein LOC107771581</fullName>
    </submittedName>
</protein>
<evidence type="ECO:0000313" key="1">
    <source>
        <dbReference type="Proteomes" id="UP000790787"/>
    </source>
</evidence>